<keyword evidence="5" id="KW-1185">Reference proteome</keyword>
<keyword evidence="3" id="KW-0732">Signal</keyword>
<dbReference type="Proteomes" id="UP000800092">
    <property type="component" value="Unassembled WGS sequence"/>
</dbReference>
<dbReference type="Gene3D" id="3.10.450.30">
    <property type="entry name" value="Microbial ribonucleases"/>
    <property type="match status" value="1"/>
</dbReference>
<feature type="chain" id="PRO_5025541640" description="Lytic polysaccharide monooxygenase" evidence="3">
    <location>
        <begin position="22"/>
        <end position="297"/>
    </location>
</feature>
<dbReference type="EMBL" id="ML991771">
    <property type="protein sequence ID" value="KAF2239898.1"/>
    <property type="molecule type" value="Genomic_DNA"/>
</dbReference>
<dbReference type="GO" id="GO:0016787">
    <property type="term" value="F:hydrolase activity"/>
    <property type="evidence" value="ECO:0007669"/>
    <property type="project" value="UniProtKB-KW"/>
</dbReference>
<feature type="signal peptide" evidence="3">
    <location>
        <begin position="1"/>
        <end position="21"/>
    </location>
</feature>
<dbReference type="GO" id="GO:0003723">
    <property type="term" value="F:RNA binding"/>
    <property type="evidence" value="ECO:0007669"/>
    <property type="project" value="InterPro"/>
</dbReference>
<evidence type="ECO:0000256" key="2">
    <source>
        <dbReference type="ARBA" id="ARBA00022801"/>
    </source>
</evidence>
<sequence>MKPLHQQVLLTLNLLLGPACAWKLQEYHSSGCQGLLQTEGGTVWKKCTNFHLPKDDNMARSIKYTGATPTPSGERWLFDLRVFKGKDCSGEEVFVTGPLAETCIAGPWKSFMVNRYVPALEDAADAGDEMSLPARSPETDQDFAVVQRQDDQASTLPMVAPDNASAADTDILQSDEGDNVTATTVKSIPSTGAHCREGAVSKTWTKAEIESAIWQSEWCKSQNNNPCKDAGATATPYPHVYKENTKDEYWSFPILSTGVPYYISKPGPFRVTYKRASHDQTFLALKKHGGSNDLHSC</sequence>
<dbReference type="AlphaFoldDB" id="A0A6A6HQ23"/>
<protein>
    <recommendedName>
        <fullName evidence="6">Lytic polysaccharide monooxygenase</fullName>
    </recommendedName>
</protein>
<keyword evidence="1" id="KW-0540">Nuclease</keyword>
<dbReference type="InterPro" id="IPR016191">
    <property type="entry name" value="Ribonuclease/ribotoxin"/>
</dbReference>
<dbReference type="GO" id="GO:0004540">
    <property type="term" value="F:RNA nuclease activity"/>
    <property type="evidence" value="ECO:0007669"/>
    <property type="project" value="InterPro"/>
</dbReference>
<accession>A0A6A6HQ23</accession>
<evidence type="ECO:0000313" key="5">
    <source>
        <dbReference type="Proteomes" id="UP000800092"/>
    </source>
</evidence>
<evidence type="ECO:0008006" key="6">
    <source>
        <dbReference type="Google" id="ProtNLM"/>
    </source>
</evidence>
<proteinExistence type="predicted"/>
<organism evidence="4 5">
    <name type="scientific">Viridothelium virens</name>
    <name type="common">Speckled blister lichen</name>
    <name type="synonym">Trypethelium virens</name>
    <dbReference type="NCBI Taxonomy" id="1048519"/>
    <lineage>
        <taxon>Eukaryota</taxon>
        <taxon>Fungi</taxon>
        <taxon>Dikarya</taxon>
        <taxon>Ascomycota</taxon>
        <taxon>Pezizomycotina</taxon>
        <taxon>Dothideomycetes</taxon>
        <taxon>Dothideomycetes incertae sedis</taxon>
        <taxon>Trypetheliales</taxon>
        <taxon>Trypetheliaceae</taxon>
        <taxon>Viridothelium</taxon>
    </lineage>
</organism>
<reference evidence="4" key="1">
    <citation type="journal article" date="2020" name="Stud. Mycol.">
        <title>101 Dothideomycetes genomes: a test case for predicting lifestyles and emergence of pathogens.</title>
        <authorList>
            <person name="Haridas S."/>
            <person name="Albert R."/>
            <person name="Binder M."/>
            <person name="Bloem J."/>
            <person name="Labutti K."/>
            <person name="Salamov A."/>
            <person name="Andreopoulos B."/>
            <person name="Baker S."/>
            <person name="Barry K."/>
            <person name="Bills G."/>
            <person name="Bluhm B."/>
            <person name="Cannon C."/>
            <person name="Castanera R."/>
            <person name="Culley D."/>
            <person name="Daum C."/>
            <person name="Ezra D."/>
            <person name="Gonzalez J."/>
            <person name="Henrissat B."/>
            <person name="Kuo A."/>
            <person name="Liang C."/>
            <person name="Lipzen A."/>
            <person name="Lutzoni F."/>
            <person name="Magnuson J."/>
            <person name="Mondo S."/>
            <person name="Nolan M."/>
            <person name="Ohm R."/>
            <person name="Pangilinan J."/>
            <person name="Park H.-J."/>
            <person name="Ramirez L."/>
            <person name="Alfaro M."/>
            <person name="Sun H."/>
            <person name="Tritt A."/>
            <person name="Yoshinaga Y."/>
            <person name="Zwiers L.-H."/>
            <person name="Turgeon B."/>
            <person name="Goodwin S."/>
            <person name="Spatafora J."/>
            <person name="Crous P."/>
            <person name="Grigoriev I."/>
        </authorList>
    </citation>
    <scope>NUCLEOTIDE SEQUENCE</scope>
    <source>
        <strain evidence="4">Tuck. ex Michener</strain>
    </source>
</reference>
<name>A0A6A6HQ23_VIRVR</name>
<gene>
    <name evidence="4" type="ORF">EV356DRAFT_527751</name>
</gene>
<evidence type="ECO:0000256" key="1">
    <source>
        <dbReference type="ARBA" id="ARBA00022722"/>
    </source>
</evidence>
<evidence type="ECO:0000256" key="3">
    <source>
        <dbReference type="SAM" id="SignalP"/>
    </source>
</evidence>
<keyword evidence="2" id="KW-0378">Hydrolase</keyword>
<dbReference type="SUPFAM" id="SSF53933">
    <property type="entry name" value="Microbial ribonucleases"/>
    <property type="match status" value="1"/>
</dbReference>
<evidence type="ECO:0000313" key="4">
    <source>
        <dbReference type="EMBL" id="KAF2239898.1"/>
    </source>
</evidence>